<reference evidence="4 5" key="1">
    <citation type="submission" date="2018-08" db="EMBL/GenBank/DDBJ databases">
        <title>Sequencing the genomes of 1000 actinobacteria strains.</title>
        <authorList>
            <person name="Klenk H.-P."/>
        </authorList>
    </citation>
    <scope>NUCLEOTIDE SEQUENCE [LARGE SCALE GENOMIC DNA]</scope>
    <source>
        <strain evidence="4 5">DSM 43927</strain>
    </source>
</reference>
<sequence>MDVIALSDPTDAQIEEWQAVAAAVWAHDHPDEPAPEPEQVRARLMVPPMASRNLMWTARDATGRTCGVAYLRLPDDVGRAGEVDVQVLPEARRRGIGTRLLAAAADGLRAGYCKTVIVQALAGTPAVPFLEARGFHCVLSLRGMLLRLDEVDASQVAELVAAGHPDYRLLRWTGTVAEGLAGELAMAKRAMADMSLGDMTAFRWDADRVREMAETVTARGETLYTVAALHGPASAPRIAGFTEVVVSAAAPERASQYDTAVVPEHRGRRLGIWLKAAMLEWLRDERPDVREIETDNADDNSHMLAVNEELGFRRERDYLDFQADTSDLPTTAC</sequence>
<evidence type="ECO:0000256" key="1">
    <source>
        <dbReference type="ARBA" id="ARBA00022679"/>
    </source>
</evidence>
<feature type="domain" description="N-acetyltransferase" evidence="3">
    <location>
        <begin position="4"/>
        <end position="158"/>
    </location>
</feature>
<dbReference type="AlphaFoldDB" id="A0A3D9T8N9"/>
<dbReference type="GO" id="GO:0016747">
    <property type="term" value="F:acyltransferase activity, transferring groups other than amino-acyl groups"/>
    <property type="evidence" value="ECO:0007669"/>
    <property type="project" value="InterPro"/>
</dbReference>
<protein>
    <submittedName>
        <fullName evidence="4">Acetyltransferase (GNAT) family protein</fullName>
    </submittedName>
</protein>
<dbReference type="EMBL" id="QTTT01000001">
    <property type="protein sequence ID" value="REF00122.1"/>
    <property type="molecule type" value="Genomic_DNA"/>
</dbReference>
<organism evidence="4 5">
    <name type="scientific">Thermomonospora umbrina</name>
    <dbReference type="NCBI Taxonomy" id="111806"/>
    <lineage>
        <taxon>Bacteria</taxon>
        <taxon>Bacillati</taxon>
        <taxon>Actinomycetota</taxon>
        <taxon>Actinomycetes</taxon>
        <taxon>Streptosporangiales</taxon>
        <taxon>Thermomonosporaceae</taxon>
        <taxon>Thermomonospora</taxon>
    </lineage>
</organism>
<keyword evidence="2" id="KW-0012">Acyltransferase</keyword>
<dbReference type="Proteomes" id="UP000256661">
    <property type="component" value="Unassembled WGS sequence"/>
</dbReference>
<evidence type="ECO:0000259" key="3">
    <source>
        <dbReference type="PROSITE" id="PS51186"/>
    </source>
</evidence>
<dbReference type="OrthoDB" id="4119890at2"/>
<accession>A0A3D9T8N9</accession>
<keyword evidence="5" id="KW-1185">Reference proteome</keyword>
<dbReference type="InterPro" id="IPR050832">
    <property type="entry name" value="Bact_Acetyltransf"/>
</dbReference>
<dbReference type="InterPro" id="IPR016181">
    <property type="entry name" value="Acyl_CoA_acyltransferase"/>
</dbReference>
<evidence type="ECO:0000313" key="4">
    <source>
        <dbReference type="EMBL" id="REF00122.1"/>
    </source>
</evidence>
<dbReference type="SUPFAM" id="SSF55729">
    <property type="entry name" value="Acyl-CoA N-acyltransferases (Nat)"/>
    <property type="match status" value="2"/>
</dbReference>
<comment type="caution">
    <text evidence="4">The sequence shown here is derived from an EMBL/GenBank/DDBJ whole genome shotgun (WGS) entry which is preliminary data.</text>
</comment>
<evidence type="ECO:0000313" key="5">
    <source>
        <dbReference type="Proteomes" id="UP000256661"/>
    </source>
</evidence>
<dbReference type="PROSITE" id="PS51186">
    <property type="entry name" value="GNAT"/>
    <property type="match status" value="2"/>
</dbReference>
<name>A0A3D9T8N9_9ACTN</name>
<keyword evidence="1 4" id="KW-0808">Transferase</keyword>
<feature type="domain" description="N-acetyltransferase" evidence="3">
    <location>
        <begin position="194"/>
        <end position="333"/>
    </location>
</feature>
<dbReference type="Gene3D" id="3.40.630.30">
    <property type="match status" value="1"/>
</dbReference>
<gene>
    <name evidence="4" type="ORF">DFJ69_5650</name>
</gene>
<dbReference type="CDD" id="cd04301">
    <property type="entry name" value="NAT_SF"/>
    <property type="match status" value="1"/>
</dbReference>
<dbReference type="PANTHER" id="PTHR43877">
    <property type="entry name" value="AMINOALKYLPHOSPHONATE N-ACETYLTRANSFERASE-RELATED-RELATED"/>
    <property type="match status" value="1"/>
</dbReference>
<proteinExistence type="predicted"/>
<dbReference type="RefSeq" id="WP_116025316.1">
    <property type="nucleotide sequence ID" value="NZ_QTTT01000001.1"/>
</dbReference>
<dbReference type="InterPro" id="IPR000182">
    <property type="entry name" value="GNAT_dom"/>
</dbReference>
<dbReference type="Pfam" id="PF00583">
    <property type="entry name" value="Acetyltransf_1"/>
    <property type="match status" value="2"/>
</dbReference>
<evidence type="ECO:0000256" key="2">
    <source>
        <dbReference type="ARBA" id="ARBA00023315"/>
    </source>
</evidence>